<dbReference type="InterPro" id="IPR028263">
    <property type="entry name" value="FliG_N"/>
</dbReference>
<dbReference type="NCBIfam" id="TIGR00207">
    <property type="entry name" value="fliG"/>
    <property type="match status" value="1"/>
</dbReference>
<dbReference type="PANTHER" id="PTHR30534">
    <property type="entry name" value="FLAGELLAR MOTOR SWITCH PROTEIN FLIG"/>
    <property type="match status" value="1"/>
</dbReference>
<keyword evidence="13" id="KW-0969">Cilium</keyword>
<proteinExistence type="inferred from homology"/>
<evidence type="ECO:0000259" key="10">
    <source>
        <dbReference type="Pfam" id="PF01706"/>
    </source>
</evidence>
<dbReference type="Gene3D" id="1.10.220.30">
    <property type="match status" value="3"/>
</dbReference>
<dbReference type="PRINTS" id="PR00954">
    <property type="entry name" value="FLGMOTORFLIG"/>
</dbReference>
<keyword evidence="8" id="KW-0472">Membrane</keyword>
<comment type="similarity">
    <text evidence="3">Belongs to the FliG family.</text>
</comment>
<dbReference type="InterPro" id="IPR000090">
    <property type="entry name" value="Flg_Motor_Flig"/>
</dbReference>
<feature type="domain" description="Flagellar motor switch protein FliG N-terminal" evidence="12">
    <location>
        <begin position="6"/>
        <end position="104"/>
    </location>
</feature>
<evidence type="ECO:0000256" key="1">
    <source>
        <dbReference type="ARBA" id="ARBA00004117"/>
    </source>
</evidence>
<evidence type="ECO:0000256" key="7">
    <source>
        <dbReference type="ARBA" id="ARBA00022779"/>
    </source>
</evidence>
<accession>A0A3B1CLI7</accession>
<keyword evidence="9" id="KW-0975">Bacterial flagellum</keyword>
<dbReference type="Pfam" id="PF14842">
    <property type="entry name" value="FliG_N"/>
    <property type="match status" value="1"/>
</dbReference>
<gene>
    <name evidence="13" type="ORF">MNBD_NITROSPINAE05-581</name>
</gene>
<dbReference type="AlphaFoldDB" id="A0A3B1CLI7"/>
<dbReference type="GO" id="GO:0003774">
    <property type="term" value="F:cytoskeletal motor activity"/>
    <property type="evidence" value="ECO:0007669"/>
    <property type="project" value="InterPro"/>
</dbReference>
<organism evidence="13">
    <name type="scientific">hydrothermal vent metagenome</name>
    <dbReference type="NCBI Taxonomy" id="652676"/>
    <lineage>
        <taxon>unclassified sequences</taxon>
        <taxon>metagenomes</taxon>
        <taxon>ecological metagenomes</taxon>
    </lineage>
</organism>
<keyword evidence="5" id="KW-1003">Cell membrane</keyword>
<dbReference type="Pfam" id="PF14841">
    <property type="entry name" value="FliG_M"/>
    <property type="match status" value="1"/>
</dbReference>
<evidence type="ECO:0000256" key="6">
    <source>
        <dbReference type="ARBA" id="ARBA00022500"/>
    </source>
</evidence>
<evidence type="ECO:0000256" key="5">
    <source>
        <dbReference type="ARBA" id="ARBA00022475"/>
    </source>
</evidence>
<evidence type="ECO:0000256" key="2">
    <source>
        <dbReference type="ARBA" id="ARBA00004413"/>
    </source>
</evidence>
<dbReference type="InterPro" id="IPR011002">
    <property type="entry name" value="FliG_a-hlx"/>
</dbReference>
<dbReference type="EMBL" id="UOGG01000156">
    <property type="protein sequence ID" value="VAX31416.1"/>
    <property type="molecule type" value="Genomic_DNA"/>
</dbReference>
<evidence type="ECO:0000256" key="3">
    <source>
        <dbReference type="ARBA" id="ARBA00010299"/>
    </source>
</evidence>
<dbReference type="Pfam" id="PF01706">
    <property type="entry name" value="FliG_C"/>
    <property type="match status" value="1"/>
</dbReference>
<dbReference type="GO" id="GO:0005886">
    <property type="term" value="C:plasma membrane"/>
    <property type="evidence" value="ECO:0007669"/>
    <property type="project" value="UniProtKB-SubCell"/>
</dbReference>
<evidence type="ECO:0000259" key="12">
    <source>
        <dbReference type="Pfam" id="PF14842"/>
    </source>
</evidence>
<keyword evidence="6" id="KW-0145">Chemotaxis</keyword>
<dbReference type="GO" id="GO:0006935">
    <property type="term" value="P:chemotaxis"/>
    <property type="evidence" value="ECO:0007669"/>
    <property type="project" value="UniProtKB-KW"/>
</dbReference>
<evidence type="ECO:0000256" key="9">
    <source>
        <dbReference type="ARBA" id="ARBA00023143"/>
    </source>
</evidence>
<reference evidence="13" key="1">
    <citation type="submission" date="2018-06" db="EMBL/GenBank/DDBJ databases">
        <authorList>
            <person name="Zhirakovskaya E."/>
        </authorList>
    </citation>
    <scope>NUCLEOTIDE SEQUENCE</scope>
</reference>
<dbReference type="InterPro" id="IPR032779">
    <property type="entry name" value="FliG_M"/>
</dbReference>
<keyword evidence="13" id="KW-0966">Cell projection</keyword>
<feature type="domain" description="Flagellar motor switch protein FliG C-terminal" evidence="10">
    <location>
        <begin position="221"/>
        <end position="327"/>
    </location>
</feature>
<comment type="subcellular location">
    <subcellularLocation>
        <location evidence="1">Bacterial flagellum basal body</location>
    </subcellularLocation>
    <subcellularLocation>
        <location evidence="2">Cell membrane</location>
        <topology evidence="2">Peripheral membrane protein</topology>
        <orientation evidence="2">Cytoplasmic side</orientation>
    </subcellularLocation>
</comment>
<protein>
    <recommendedName>
        <fullName evidence="4">Flagellar motor switch protein FliG</fullName>
    </recommendedName>
</protein>
<feature type="domain" description="Flagellar motor switch protein FliG middle" evidence="11">
    <location>
        <begin position="119"/>
        <end position="190"/>
    </location>
</feature>
<dbReference type="SUPFAM" id="SSF48029">
    <property type="entry name" value="FliG"/>
    <property type="match status" value="2"/>
</dbReference>
<dbReference type="PIRSF" id="PIRSF003161">
    <property type="entry name" value="FliG"/>
    <property type="match status" value="1"/>
</dbReference>
<sequence>MDKIFTGPEKAAILMVSLGESQAIKILENMDEREIQMLGNYMAAMGDVDSTSMDTVTKEFYDQVDAGTGGLGIGGMDFLKTALMKALDPAKATEILNNITTPGEEMGGGLETVRMLEPGTIASFMVNEHPQTAAIVMAHLEPQKASQTIREMPEENRMEIIHRMATLGRVAPNILRELDEALQNEFRASGAVSGSKLGGVETASHLMGALDRATETSILTAMDEVDPDLANEIRNLRFTYEDITKIDDQGIQLILKEVNQEDLLISLKTASDTLKEKWMNNMSERAAMMVKEDLESMGPTKISDVEKTQQKIIAVCKQLEEEGKISIGGGPGEELV</sequence>
<evidence type="ECO:0000313" key="13">
    <source>
        <dbReference type="EMBL" id="VAX31416.1"/>
    </source>
</evidence>
<dbReference type="PANTHER" id="PTHR30534:SF0">
    <property type="entry name" value="FLAGELLAR MOTOR SWITCH PROTEIN FLIG"/>
    <property type="match status" value="1"/>
</dbReference>
<keyword evidence="7" id="KW-0283">Flagellar rotation</keyword>
<name>A0A3B1CLI7_9ZZZZ</name>
<dbReference type="GO" id="GO:0009425">
    <property type="term" value="C:bacterial-type flagellum basal body"/>
    <property type="evidence" value="ECO:0007669"/>
    <property type="project" value="UniProtKB-SubCell"/>
</dbReference>
<evidence type="ECO:0000259" key="11">
    <source>
        <dbReference type="Pfam" id="PF14841"/>
    </source>
</evidence>
<evidence type="ECO:0000256" key="4">
    <source>
        <dbReference type="ARBA" id="ARBA00021870"/>
    </source>
</evidence>
<dbReference type="GO" id="GO:0071973">
    <property type="term" value="P:bacterial-type flagellum-dependent cell motility"/>
    <property type="evidence" value="ECO:0007669"/>
    <property type="project" value="InterPro"/>
</dbReference>
<dbReference type="InterPro" id="IPR023087">
    <property type="entry name" value="Flg_Motor_Flig_C"/>
</dbReference>
<keyword evidence="13" id="KW-0282">Flagellum</keyword>
<evidence type="ECO:0000256" key="8">
    <source>
        <dbReference type="ARBA" id="ARBA00023136"/>
    </source>
</evidence>